<feature type="transmembrane region" description="Helical" evidence="8">
    <location>
        <begin position="145"/>
        <end position="164"/>
    </location>
</feature>
<dbReference type="Proteomes" id="UP001165287">
    <property type="component" value="Unassembled WGS sequence"/>
</dbReference>
<proteinExistence type="inferred from homology"/>
<feature type="transmembrane region" description="Helical" evidence="8">
    <location>
        <begin position="40"/>
        <end position="61"/>
    </location>
</feature>
<feature type="transmembrane region" description="Helical" evidence="8">
    <location>
        <begin position="12"/>
        <end position="34"/>
    </location>
</feature>
<accession>A0ABS7V126</accession>
<comment type="caution">
    <text evidence="9">The sequence shown here is derived from an EMBL/GenBank/DDBJ whole genome shotgun (WGS) entry which is preliminary data.</text>
</comment>
<gene>
    <name evidence="9" type="ORF">K9V48_27850</name>
</gene>
<comment type="subcellular location">
    <subcellularLocation>
        <location evidence="1">Membrane</location>
        <topology evidence="1">Multi-pass membrane protein</topology>
    </subcellularLocation>
</comment>
<feature type="transmembrane region" description="Helical" evidence="8">
    <location>
        <begin position="270"/>
        <end position="291"/>
    </location>
</feature>
<evidence type="ECO:0000256" key="7">
    <source>
        <dbReference type="ARBA" id="ARBA00023136"/>
    </source>
</evidence>
<keyword evidence="10" id="KW-1185">Reference proteome</keyword>
<reference evidence="9" key="1">
    <citation type="submission" date="2024-05" db="EMBL/GenBank/DDBJ databases">
        <title>Metabacillus sp. nov., isolated from the rhizosphere soil of tomato plants.</title>
        <authorList>
            <person name="Ma R."/>
        </authorList>
    </citation>
    <scope>NUCLEOTIDE SEQUENCE</scope>
    <source>
        <strain evidence="9">DBTR6</strain>
    </source>
</reference>
<feature type="transmembrane region" description="Helical" evidence="8">
    <location>
        <begin position="221"/>
        <end position="242"/>
    </location>
</feature>
<keyword evidence="5 8" id="KW-0812">Transmembrane</keyword>
<feature type="transmembrane region" description="Helical" evidence="8">
    <location>
        <begin position="303"/>
        <end position="321"/>
    </location>
</feature>
<protein>
    <submittedName>
        <fullName evidence="9">Spore germination protein</fullName>
    </submittedName>
</protein>
<name>A0ABS7V126_9BACI</name>
<organism evidence="9 10">
    <name type="scientific">Metabacillus rhizolycopersici</name>
    <dbReference type="NCBI Taxonomy" id="2875709"/>
    <lineage>
        <taxon>Bacteria</taxon>
        <taxon>Bacillati</taxon>
        <taxon>Bacillota</taxon>
        <taxon>Bacilli</taxon>
        <taxon>Bacillales</taxon>
        <taxon>Bacillaceae</taxon>
        <taxon>Metabacillus</taxon>
    </lineage>
</organism>
<evidence type="ECO:0000256" key="2">
    <source>
        <dbReference type="ARBA" id="ARBA00007998"/>
    </source>
</evidence>
<evidence type="ECO:0000313" key="9">
    <source>
        <dbReference type="EMBL" id="MBZ5753902.1"/>
    </source>
</evidence>
<dbReference type="InterPro" id="IPR004761">
    <property type="entry name" value="Spore_GerAB"/>
</dbReference>
<dbReference type="PANTHER" id="PTHR34975:SF2">
    <property type="entry name" value="SPORE GERMINATION PROTEIN A2"/>
    <property type="match status" value="1"/>
</dbReference>
<evidence type="ECO:0000256" key="6">
    <source>
        <dbReference type="ARBA" id="ARBA00022989"/>
    </source>
</evidence>
<keyword evidence="4" id="KW-0309">Germination</keyword>
<feature type="transmembrane region" description="Helical" evidence="8">
    <location>
        <begin position="191"/>
        <end position="209"/>
    </location>
</feature>
<comment type="similarity">
    <text evidence="2">Belongs to the amino acid-polyamine-organocation (APC) superfamily. Spore germination protein (SGP) (TC 2.A.3.9) family.</text>
</comment>
<evidence type="ECO:0000256" key="5">
    <source>
        <dbReference type="ARBA" id="ARBA00022692"/>
    </source>
</evidence>
<evidence type="ECO:0000256" key="1">
    <source>
        <dbReference type="ARBA" id="ARBA00004141"/>
    </source>
</evidence>
<keyword evidence="3" id="KW-0813">Transport</keyword>
<sequence>MLEKRKINAGEFLILVIVFTIGGSILTLPAPLTTIAKQDAWIASSLMFLIGLFFVFITTQLDAIYPSVTYVELNEKILGKWIGKTAALLFLFYLFHLSSYLIREMGSFFTTQILVETPIQMIMIMLLLTSIVGVHLGLEVICRSMLIFFPWIILLLLLLFLFLIPQIKLENIQPIFGEGMKPIIKGSYENIALPYAQFVILLMITPYVTEKKEMKKAFYKGALIGGSVLTILIIFSILVLGADITARQSYPSYTLGRKISIGNFLERIEVIVAIIWIFTIYFKLTICYYGLSLGLAQVLGLKSYKILLFPLGFLILTFSIFSHPDIVDYRNFIAITWTPYSLTICFFLPLLLLIFGKIKKKRSASKAAKVPVH</sequence>
<evidence type="ECO:0000256" key="4">
    <source>
        <dbReference type="ARBA" id="ARBA00022544"/>
    </source>
</evidence>
<dbReference type="NCBIfam" id="TIGR00912">
    <property type="entry name" value="2A0309"/>
    <property type="match status" value="1"/>
</dbReference>
<dbReference type="Pfam" id="PF03845">
    <property type="entry name" value="Spore_permease"/>
    <property type="match status" value="1"/>
</dbReference>
<feature type="transmembrane region" description="Helical" evidence="8">
    <location>
        <begin position="333"/>
        <end position="356"/>
    </location>
</feature>
<dbReference type="PANTHER" id="PTHR34975">
    <property type="entry name" value="SPORE GERMINATION PROTEIN A2"/>
    <property type="match status" value="1"/>
</dbReference>
<evidence type="ECO:0000313" key="10">
    <source>
        <dbReference type="Proteomes" id="UP001165287"/>
    </source>
</evidence>
<dbReference type="RefSeq" id="WP_224142295.1">
    <property type="nucleotide sequence ID" value="NZ_JAIQUM010000193.1"/>
</dbReference>
<dbReference type="EMBL" id="JAIQUM010000193">
    <property type="protein sequence ID" value="MBZ5753902.1"/>
    <property type="molecule type" value="Genomic_DNA"/>
</dbReference>
<evidence type="ECO:0000256" key="3">
    <source>
        <dbReference type="ARBA" id="ARBA00022448"/>
    </source>
</evidence>
<feature type="transmembrane region" description="Helical" evidence="8">
    <location>
        <begin position="119"/>
        <end position="138"/>
    </location>
</feature>
<keyword evidence="6 8" id="KW-1133">Transmembrane helix</keyword>
<feature type="transmembrane region" description="Helical" evidence="8">
    <location>
        <begin position="81"/>
        <end position="99"/>
    </location>
</feature>
<evidence type="ECO:0000256" key="8">
    <source>
        <dbReference type="SAM" id="Phobius"/>
    </source>
</evidence>
<keyword evidence="7 8" id="KW-0472">Membrane</keyword>